<dbReference type="EMBL" id="QFQP01000040">
    <property type="protein sequence ID" value="PZR06060.1"/>
    <property type="molecule type" value="Genomic_DNA"/>
</dbReference>
<comment type="caution">
    <text evidence="7">The sequence shown here is derived from an EMBL/GenBank/DDBJ whole genome shotgun (WGS) entry which is preliminary data.</text>
</comment>
<evidence type="ECO:0000256" key="2">
    <source>
        <dbReference type="ARBA" id="ARBA00022452"/>
    </source>
</evidence>
<dbReference type="GO" id="GO:0015288">
    <property type="term" value="F:porin activity"/>
    <property type="evidence" value="ECO:0007669"/>
    <property type="project" value="TreeGrafter"/>
</dbReference>
<dbReference type="GO" id="GO:1990281">
    <property type="term" value="C:efflux pump complex"/>
    <property type="evidence" value="ECO:0007669"/>
    <property type="project" value="TreeGrafter"/>
</dbReference>
<evidence type="ECO:0000313" key="8">
    <source>
        <dbReference type="Proteomes" id="UP000249061"/>
    </source>
</evidence>
<dbReference type="GO" id="GO:0009279">
    <property type="term" value="C:cell outer membrane"/>
    <property type="evidence" value="ECO:0007669"/>
    <property type="project" value="UniProtKB-SubCell"/>
</dbReference>
<dbReference type="SUPFAM" id="SSF56954">
    <property type="entry name" value="Outer membrane efflux proteins (OEP)"/>
    <property type="match status" value="1"/>
</dbReference>
<evidence type="ECO:0000256" key="3">
    <source>
        <dbReference type="ARBA" id="ARBA00022692"/>
    </source>
</evidence>
<protein>
    <recommendedName>
        <fullName evidence="9">TolC family protein</fullName>
    </recommendedName>
</protein>
<feature type="signal peptide" evidence="6">
    <location>
        <begin position="1"/>
        <end position="17"/>
    </location>
</feature>
<keyword evidence="2" id="KW-1134">Transmembrane beta strand</keyword>
<feature type="chain" id="PRO_5015918810" description="TolC family protein" evidence="6">
    <location>
        <begin position="18"/>
        <end position="495"/>
    </location>
</feature>
<evidence type="ECO:0000256" key="4">
    <source>
        <dbReference type="ARBA" id="ARBA00023136"/>
    </source>
</evidence>
<comment type="subcellular location">
    <subcellularLocation>
        <location evidence="1">Cell outer membrane</location>
    </subcellularLocation>
</comment>
<dbReference type="InterPro" id="IPR051906">
    <property type="entry name" value="TolC-like"/>
</dbReference>
<accession>A0A2W5STB3</accession>
<keyword evidence="3" id="KW-0812">Transmembrane</keyword>
<organism evidence="7 8">
    <name type="scientific">Archangium gephyra</name>
    <dbReference type="NCBI Taxonomy" id="48"/>
    <lineage>
        <taxon>Bacteria</taxon>
        <taxon>Pseudomonadati</taxon>
        <taxon>Myxococcota</taxon>
        <taxon>Myxococcia</taxon>
        <taxon>Myxococcales</taxon>
        <taxon>Cystobacterineae</taxon>
        <taxon>Archangiaceae</taxon>
        <taxon>Archangium</taxon>
    </lineage>
</organism>
<dbReference type="PANTHER" id="PTHR30026">
    <property type="entry name" value="OUTER MEMBRANE PROTEIN TOLC"/>
    <property type="match status" value="1"/>
</dbReference>
<keyword evidence="6" id="KW-0732">Signal</keyword>
<dbReference type="PANTHER" id="PTHR30026:SF20">
    <property type="entry name" value="OUTER MEMBRANE PROTEIN TOLC"/>
    <property type="match status" value="1"/>
</dbReference>
<name>A0A2W5STB3_9BACT</name>
<keyword evidence="4" id="KW-0472">Membrane</keyword>
<evidence type="ECO:0000256" key="6">
    <source>
        <dbReference type="SAM" id="SignalP"/>
    </source>
</evidence>
<keyword evidence="5" id="KW-0998">Cell outer membrane</keyword>
<evidence type="ECO:0000256" key="5">
    <source>
        <dbReference type="ARBA" id="ARBA00023237"/>
    </source>
</evidence>
<reference evidence="7 8" key="1">
    <citation type="submission" date="2017-08" db="EMBL/GenBank/DDBJ databases">
        <title>Infants hospitalized years apart are colonized by the same room-sourced microbial strains.</title>
        <authorList>
            <person name="Brooks B."/>
            <person name="Olm M.R."/>
            <person name="Firek B.A."/>
            <person name="Baker R."/>
            <person name="Thomas B.C."/>
            <person name="Morowitz M.J."/>
            <person name="Banfield J.F."/>
        </authorList>
    </citation>
    <scope>NUCLEOTIDE SEQUENCE [LARGE SCALE GENOMIC DNA]</scope>
    <source>
        <strain evidence="7">S2_003_000_R2_14</strain>
    </source>
</reference>
<dbReference type="Gene3D" id="1.20.1600.10">
    <property type="entry name" value="Outer membrane efflux proteins (OEP)"/>
    <property type="match status" value="1"/>
</dbReference>
<dbReference type="GO" id="GO:0015562">
    <property type="term" value="F:efflux transmembrane transporter activity"/>
    <property type="evidence" value="ECO:0007669"/>
    <property type="project" value="InterPro"/>
</dbReference>
<dbReference type="Proteomes" id="UP000249061">
    <property type="component" value="Unassembled WGS sequence"/>
</dbReference>
<evidence type="ECO:0000313" key="7">
    <source>
        <dbReference type="EMBL" id="PZR06060.1"/>
    </source>
</evidence>
<proteinExistence type="predicted"/>
<gene>
    <name evidence="7" type="ORF">DI536_31040</name>
</gene>
<dbReference type="AlphaFoldDB" id="A0A2W5STB3"/>
<evidence type="ECO:0008006" key="9">
    <source>
        <dbReference type="Google" id="ProtNLM"/>
    </source>
</evidence>
<evidence type="ECO:0000256" key="1">
    <source>
        <dbReference type="ARBA" id="ARBA00004442"/>
    </source>
</evidence>
<sequence>MKRLVLLSILASGLSFAEVPLPKTAPVAPASVDLEAAFMATRKPVSLKEALRLADSKSADLAAARASSEQIVARSRQVLSAVLPEITTSASYVHTTAEQKFDPSMFVAAFEGVIDASIRGTGPAYGFPVAPNDQALAAVKQGFTDAISGELKPTTIVARNSLYANLIITQTLFTPQMFLLPAADQSAEAAKYASLEAREQVMLNVARIYLGIEGLASIADAAKDAEAVALKREKDATSQAQLGMTTDIALLRAQSETAQARATLATVQGQKVALLAMLEALVGEPIRPLDGNATRVDVTAANEADTPWENTYLIKASLAGLQSMETFNRYDRISWLPSLIAQAKGSYNSNKGFANTNWMFDGIIAAQWTLFDRGGRMVELNVNDAKTAEGRAKLEASRAKARANWLGAKTNLTAAEVALAQAEAQSNLATRAQRQIGSAYESGLATSLEVSDIDSKRFFAASSAAQARSQLEVRKVELAAAEGRLAEALGVDEKK</sequence>